<dbReference type="PANTHER" id="PTHR31082">
    <property type="entry name" value="PHEROMONE-REGULATED MEMBRANE PROTEIN 10"/>
    <property type="match status" value="1"/>
</dbReference>
<comment type="similarity">
    <text evidence="5">Belongs to the ThrE exporter (TC 2.A.79) family.</text>
</comment>
<proteinExistence type="inferred from homology"/>
<feature type="transmembrane region" description="Helical" evidence="7">
    <location>
        <begin position="578"/>
        <end position="596"/>
    </location>
</feature>
<evidence type="ECO:0000256" key="3">
    <source>
        <dbReference type="ARBA" id="ARBA00022989"/>
    </source>
</evidence>
<feature type="region of interest" description="Disordered" evidence="6">
    <location>
        <begin position="323"/>
        <end position="376"/>
    </location>
</feature>
<protein>
    <submittedName>
        <fullName evidence="10">Pheromone-regulated membrane protein 10</fullName>
    </submittedName>
</protein>
<feature type="domain" description="Threonine/Serine exporter ThrE" evidence="9">
    <location>
        <begin position="723"/>
        <end position="870"/>
    </location>
</feature>
<evidence type="ECO:0000256" key="6">
    <source>
        <dbReference type="SAM" id="MobiDB-lite"/>
    </source>
</evidence>
<gene>
    <name evidence="10" type="ORF">PENSUB_3056</name>
</gene>
<feature type="transmembrane region" description="Helical" evidence="7">
    <location>
        <begin position="641"/>
        <end position="662"/>
    </location>
</feature>
<keyword evidence="11" id="KW-1185">Reference proteome</keyword>
<dbReference type="Pfam" id="PF12821">
    <property type="entry name" value="ThrE_2"/>
    <property type="match status" value="1"/>
</dbReference>
<feature type="compositionally biased region" description="Basic residues" evidence="6">
    <location>
        <begin position="415"/>
        <end position="425"/>
    </location>
</feature>
<evidence type="ECO:0000313" key="11">
    <source>
        <dbReference type="Proteomes" id="UP000186955"/>
    </source>
</evidence>
<feature type="domain" description="Threonine/serine exporter-like N-terminal" evidence="8">
    <location>
        <begin position="445"/>
        <end position="694"/>
    </location>
</feature>
<feature type="transmembrane region" description="Helical" evidence="7">
    <location>
        <begin position="553"/>
        <end position="572"/>
    </location>
</feature>
<keyword evidence="3 7" id="KW-1133">Transmembrane helix</keyword>
<dbReference type="GO" id="GO:0016020">
    <property type="term" value="C:membrane"/>
    <property type="evidence" value="ECO:0007669"/>
    <property type="project" value="UniProtKB-SubCell"/>
</dbReference>
<organism evidence="10 11">
    <name type="scientific">Penicillium subrubescens</name>
    <dbReference type="NCBI Taxonomy" id="1316194"/>
    <lineage>
        <taxon>Eukaryota</taxon>
        <taxon>Fungi</taxon>
        <taxon>Dikarya</taxon>
        <taxon>Ascomycota</taxon>
        <taxon>Pezizomycotina</taxon>
        <taxon>Eurotiomycetes</taxon>
        <taxon>Eurotiomycetidae</taxon>
        <taxon>Eurotiales</taxon>
        <taxon>Aspergillaceae</taxon>
        <taxon>Penicillium</taxon>
    </lineage>
</organism>
<evidence type="ECO:0000259" key="9">
    <source>
        <dbReference type="Pfam" id="PF12821"/>
    </source>
</evidence>
<feature type="transmembrane region" description="Helical" evidence="7">
    <location>
        <begin position="802"/>
        <end position="823"/>
    </location>
</feature>
<evidence type="ECO:0000256" key="2">
    <source>
        <dbReference type="ARBA" id="ARBA00022692"/>
    </source>
</evidence>
<feature type="region of interest" description="Disordered" evidence="6">
    <location>
        <begin position="266"/>
        <end position="294"/>
    </location>
</feature>
<dbReference type="Pfam" id="PF06738">
    <property type="entry name" value="ThrE"/>
    <property type="match status" value="1"/>
</dbReference>
<evidence type="ECO:0000256" key="1">
    <source>
        <dbReference type="ARBA" id="ARBA00004141"/>
    </source>
</evidence>
<evidence type="ECO:0000259" key="8">
    <source>
        <dbReference type="Pfam" id="PF06738"/>
    </source>
</evidence>
<feature type="region of interest" description="Disordered" evidence="6">
    <location>
        <begin position="1"/>
        <end position="83"/>
    </location>
</feature>
<dbReference type="PANTHER" id="PTHR31082:SF10">
    <property type="entry name" value="DUF1212 DOMAIN MEMBRANE PROTEIN (AFU_ORTHOLOGUE AFUA_3G01440)"/>
    <property type="match status" value="1"/>
</dbReference>
<dbReference type="InterPro" id="IPR051361">
    <property type="entry name" value="ThrE/Ser_Exporter"/>
</dbReference>
<dbReference type="InterPro" id="IPR010619">
    <property type="entry name" value="ThrE-like_N"/>
</dbReference>
<reference evidence="10 11" key="1">
    <citation type="submission" date="2016-10" db="EMBL/GenBank/DDBJ databases">
        <title>Genome sequence of the ascomycete fungus Penicillium subrubescens.</title>
        <authorList>
            <person name="De Vries R.P."/>
            <person name="Peng M."/>
            <person name="Dilokpimol A."/>
            <person name="Hilden K."/>
            <person name="Makela M.R."/>
            <person name="Grigoriev I."/>
            <person name="Riley R."/>
            <person name="Granchi Z."/>
        </authorList>
    </citation>
    <scope>NUCLEOTIDE SEQUENCE [LARGE SCALE GENOMIC DNA]</scope>
    <source>
        <strain evidence="10 11">CBS 132785</strain>
    </source>
</reference>
<feature type="compositionally biased region" description="Basic and acidic residues" evidence="6">
    <location>
        <begin position="37"/>
        <end position="48"/>
    </location>
</feature>
<comment type="caution">
    <text evidence="10">The sequence shown here is derived from an EMBL/GenBank/DDBJ whole genome shotgun (WGS) entry which is preliminary data.</text>
</comment>
<feature type="compositionally biased region" description="Basic and acidic residues" evidence="6">
    <location>
        <begin position="154"/>
        <end position="184"/>
    </location>
</feature>
<name>A0A1Q5URH3_9EURO</name>
<evidence type="ECO:0000256" key="7">
    <source>
        <dbReference type="SAM" id="Phobius"/>
    </source>
</evidence>
<feature type="region of interest" description="Disordered" evidence="6">
    <location>
        <begin position="114"/>
        <end position="185"/>
    </location>
</feature>
<dbReference type="AlphaFoldDB" id="A0A1Q5URH3"/>
<dbReference type="Proteomes" id="UP000186955">
    <property type="component" value="Unassembled WGS sequence"/>
</dbReference>
<evidence type="ECO:0000256" key="5">
    <source>
        <dbReference type="ARBA" id="ARBA00034125"/>
    </source>
</evidence>
<dbReference type="EMBL" id="MNBE01000028">
    <property type="protein sequence ID" value="OKP15075.1"/>
    <property type="molecule type" value="Genomic_DNA"/>
</dbReference>
<feature type="transmembrane region" description="Helical" evidence="7">
    <location>
        <begin position="674"/>
        <end position="698"/>
    </location>
</feature>
<sequence length="885" mass="97087">MSDPIHAPHPSPNEEYAEFPLPSIDTLSPINPSSRQSLERETTADAHQYEAGLADPTPQPETVPLTEPLVNVEPEQSRIRSPRVRFRSISRSISERYHHLHDGSHRVFSDQSDAAHRPLLPPPADWTDVPLSGTVTPPAPTHSRHKGLAGGRTPHHDYAPVDPEKRDHHDPNTERAHPARDRFRAAGQLLRQKTVRLTERLGRPPDEGEALSASMLPDDLDIPMEELQARRARHDADRLRMLEAGEEPHQPPPSAEAHRLVRSMTQGQDNLALRKRRPRGAYQRSGQTTPEGMLKDFARRRSSGGFAGGSGILSQLLKLHASQTASSSRPESVITDDSDSDTQVSSGATTPKKIGSLSPSMPPSMPTSGSATPRKEKIKWYKKSAHRSTSSLIDASMNLSRASLPPGAADSLYPGKRHRKSKRRTRLEDEIRVTVHIAEILARQRYIMQLCRALMRYGAPTHRLEEYMQMTARVLEVSGQFLYLPGCMIMSFDDPTTRTAEVKLVRMVQGVDLGRLADTHNVYKNVVHDLIGVEEATQELDEIMSRKPRFNKWILVLMYGLASATVGPFAFSARPIDMPVIFCLGCLVGLMQHVLAPRSVLYSNVFEVTAAVLTSFLARALGSIKITRNGQTEELFCFSALAQSSIALILPGFMVLCSSLELQSHQMIAGSIRMVYAIIYSLFLGYGITVGTTIYGLIDRNATSATTCSNLDVYGSAYARQFPFVAVYAIFLAIVNHGKWKQMPVMVFIAVSGYITNYFSTTKLGTQSEVANTVGAFTIGVLGNLYSRLWHGHAATAILPGIFVLVPSGLASSGSLIAGVQYADQVRYNLETSGNSTSTSSLSDTSVASLGFGMIQVAIGITVGLFIAALVVYPFGKKRTGLFSF</sequence>
<dbReference type="OrthoDB" id="413008at2759"/>
<comment type="subcellular location">
    <subcellularLocation>
        <location evidence="1">Membrane</location>
        <topology evidence="1">Multi-pass membrane protein</topology>
    </subcellularLocation>
</comment>
<feature type="compositionally biased region" description="Polar residues" evidence="6">
    <location>
        <begin position="25"/>
        <end position="36"/>
    </location>
</feature>
<accession>A0A1Q5URH3</accession>
<dbReference type="GO" id="GO:0022857">
    <property type="term" value="F:transmembrane transporter activity"/>
    <property type="evidence" value="ECO:0007669"/>
    <property type="project" value="InterPro"/>
</dbReference>
<feature type="transmembrane region" description="Helical" evidence="7">
    <location>
        <begin position="718"/>
        <end position="736"/>
    </location>
</feature>
<evidence type="ECO:0000256" key="4">
    <source>
        <dbReference type="ARBA" id="ARBA00023136"/>
    </source>
</evidence>
<feature type="transmembrane region" description="Helical" evidence="7">
    <location>
        <begin position="743"/>
        <end position="759"/>
    </location>
</feature>
<feature type="transmembrane region" description="Helical" evidence="7">
    <location>
        <begin position="771"/>
        <end position="790"/>
    </location>
</feature>
<keyword evidence="4 7" id="KW-0472">Membrane</keyword>
<keyword evidence="2 7" id="KW-0812">Transmembrane</keyword>
<feature type="region of interest" description="Disordered" evidence="6">
    <location>
        <begin position="406"/>
        <end position="425"/>
    </location>
</feature>
<dbReference type="InterPro" id="IPR024528">
    <property type="entry name" value="ThrE_2"/>
</dbReference>
<evidence type="ECO:0000313" key="10">
    <source>
        <dbReference type="EMBL" id="OKP15075.1"/>
    </source>
</evidence>
<feature type="transmembrane region" description="Helical" evidence="7">
    <location>
        <begin position="850"/>
        <end position="875"/>
    </location>
</feature>